<evidence type="ECO:0000313" key="15">
    <source>
        <dbReference type="EMBL" id="KIW01229.1"/>
    </source>
</evidence>
<dbReference type="EC" id="4.2.1.20" evidence="5 13"/>
<dbReference type="FunFam" id="3.40.50.1100:FF:000004">
    <property type="entry name" value="Tryptophan synthase beta chain"/>
    <property type="match status" value="1"/>
</dbReference>
<accession>A0A0D2APY6</accession>
<dbReference type="SUPFAM" id="SSF53686">
    <property type="entry name" value="Tryptophan synthase beta subunit-like PLP-dependent enzymes"/>
    <property type="match status" value="1"/>
</dbReference>
<dbReference type="InterPro" id="IPR001926">
    <property type="entry name" value="TrpB-like_PALP"/>
</dbReference>
<dbReference type="GO" id="GO:0004834">
    <property type="term" value="F:tryptophan synthase activity"/>
    <property type="evidence" value="ECO:0007669"/>
    <property type="project" value="UniProtKB-EC"/>
</dbReference>
<dbReference type="FunCoup" id="A0A0D2APY6">
    <property type="interactions" value="463"/>
</dbReference>
<dbReference type="Proteomes" id="UP000053259">
    <property type="component" value="Unassembled WGS sequence"/>
</dbReference>
<proteinExistence type="inferred from homology"/>
<keyword evidence="9 13" id="KW-0663">Pyridoxal phosphate</keyword>
<dbReference type="OrthoDB" id="10050244at2759"/>
<dbReference type="PANTHER" id="PTHR48077:SF3">
    <property type="entry name" value="TRYPTOPHAN SYNTHASE"/>
    <property type="match status" value="1"/>
</dbReference>
<comment type="catalytic activity">
    <reaction evidence="12 13">
        <text>(1S,2R)-1-C-(indol-3-yl)glycerol 3-phosphate + L-serine = D-glyceraldehyde 3-phosphate + L-tryptophan + H2O</text>
        <dbReference type="Rhea" id="RHEA:10532"/>
        <dbReference type="ChEBI" id="CHEBI:15377"/>
        <dbReference type="ChEBI" id="CHEBI:33384"/>
        <dbReference type="ChEBI" id="CHEBI:57912"/>
        <dbReference type="ChEBI" id="CHEBI:58866"/>
        <dbReference type="ChEBI" id="CHEBI:59776"/>
        <dbReference type="EC" id="4.2.1.20"/>
    </reaction>
</comment>
<dbReference type="RefSeq" id="XP_016211098.1">
    <property type="nucleotide sequence ID" value="XM_016361022.1"/>
</dbReference>
<dbReference type="InterPro" id="IPR023026">
    <property type="entry name" value="Trp_synth_beta/beta-like"/>
</dbReference>
<dbReference type="InterPro" id="IPR006654">
    <property type="entry name" value="Trp_synth_beta"/>
</dbReference>
<dbReference type="Gene3D" id="3.20.20.70">
    <property type="entry name" value="Aldolase class I"/>
    <property type="match status" value="1"/>
</dbReference>
<name>A0A0D2APY6_9PEZI</name>
<evidence type="ECO:0000256" key="11">
    <source>
        <dbReference type="ARBA" id="ARBA00023239"/>
    </source>
</evidence>
<gene>
    <name evidence="15" type="ORF">PV09_07272</name>
</gene>
<dbReference type="FunFam" id="3.40.50.1100:FF:000001">
    <property type="entry name" value="Tryptophan synthase beta chain"/>
    <property type="match status" value="1"/>
</dbReference>
<dbReference type="PROSITE" id="PS00167">
    <property type="entry name" value="TRP_SYNTHASE_ALPHA"/>
    <property type="match status" value="1"/>
</dbReference>
<dbReference type="GO" id="GO:0005737">
    <property type="term" value="C:cytoplasm"/>
    <property type="evidence" value="ECO:0007669"/>
    <property type="project" value="TreeGrafter"/>
</dbReference>
<evidence type="ECO:0000256" key="12">
    <source>
        <dbReference type="ARBA" id="ARBA00049047"/>
    </source>
</evidence>
<evidence type="ECO:0000259" key="14">
    <source>
        <dbReference type="Pfam" id="PF00291"/>
    </source>
</evidence>
<dbReference type="Pfam" id="PF00290">
    <property type="entry name" value="Trp_syntA"/>
    <property type="match status" value="1"/>
</dbReference>
<dbReference type="InterPro" id="IPR013785">
    <property type="entry name" value="Aldolase_TIM"/>
</dbReference>
<sequence>MASALKNTFAQCKKEGRPALVTYVTAGYPTIEETPDIMLGMQAGGADVIELGVPFTDPIADGPTIQKSNTKALENGVTTAHCLDMVRTARAKGLTVPVILMGYYNPTLSYGEEKLMRDSKEAGVNGFIMVDLPPEEAVKFRNYCAKAGLSYVPLIAPSTSDFRMKLLCQIADSFIYVVSRMGVTGATGTLNAALPELLERVHKYSGNVPAAVGFGVSTRDHFLSVGAIAEGVVIGSQIINVLSSAPAGQRAAKVAEYCTMITGRDPTQPVTTREVGIVETIAAAKEPDGVHVDGVVTSNGDGPGLVEQIEALNTDGFRDKTLLPPRFGEFGGQYVPESLMDCLAELEACFNQAKDDPSFWEEYRSYYPYMGRPGQLHLAERLTAHAGGANIWLKREDLNHTGSHKINNALGQILLARRMGKTEIIAETGAGQHGVATATVCAKFGMKCTIYMGAEDVRRQALNVFRIKLLGARVVAVEAGTQTLRDAVNEALRAWVVNLSTTHYIIGSAIGPHPFPLIVRTFQSVIGNETKAQMLEKRGKLPDAVVACVGGGSNAVGMFYPFSNDPSVKLLGVEAGGDGLDTKKHAATLSGGTKGVLHGVRTYVLQNQHGQIQDTHSVSAGLDYPGVGPELSSWKDNERAKFIAATDAQAFIGFRLISELEGIIPALESAHAIYGAVELAKTMKKDEDVVICLSGRGDKDVQSVADELPKLGPIIGWDLRF</sequence>
<evidence type="ECO:0000256" key="4">
    <source>
        <dbReference type="ARBA" id="ARBA00006095"/>
    </source>
</evidence>
<dbReference type="PROSITE" id="PS00168">
    <property type="entry name" value="TRP_SYNTHASE_BETA"/>
    <property type="match status" value="1"/>
</dbReference>
<dbReference type="FunFam" id="3.20.20.70:FF:000151">
    <property type="entry name" value="Tryptophan synthase"/>
    <property type="match status" value="1"/>
</dbReference>
<dbReference type="HAMAP" id="MF_00131">
    <property type="entry name" value="Trp_synth_alpha"/>
    <property type="match status" value="1"/>
</dbReference>
<dbReference type="HAMAP" id="MF_00133">
    <property type="entry name" value="Trp_synth_beta"/>
    <property type="match status" value="1"/>
</dbReference>
<dbReference type="InterPro" id="IPR002028">
    <property type="entry name" value="Trp_synthase_suA"/>
</dbReference>
<protein>
    <recommendedName>
        <fullName evidence="6 13">Tryptophan synthase</fullName>
        <ecNumber evidence="5 13">4.2.1.20</ecNumber>
    </recommendedName>
</protein>
<dbReference type="CDD" id="cd04724">
    <property type="entry name" value="Tryptophan_synthase_alpha"/>
    <property type="match status" value="1"/>
</dbReference>
<evidence type="ECO:0000256" key="13">
    <source>
        <dbReference type="RuleBase" id="RU003663"/>
    </source>
</evidence>
<dbReference type="Gene3D" id="3.40.50.1100">
    <property type="match status" value="2"/>
</dbReference>
<dbReference type="InterPro" id="IPR036052">
    <property type="entry name" value="TrpB-like_PALP_sf"/>
</dbReference>
<dbReference type="STRING" id="253628.A0A0D2APY6"/>
<reference evidence="15 16" key="1">
    <citation type="submission" date="2015-01" db="EMBL/GenBank/DDBJ databases">
        <title>The Genome Sequence of Ochroconis gallopava CBS43764.</title>
        <authorList>
            <consortium name="The Broad Institute Genomics Platform"/>
            <person name="Cuomo C."/>
            <person name="de Hoog S."/>
            <person name="Gorbushina A."/>
            <person name="Stielow B."/>
            <person name="Teixiera M."/>
            <person name="Abouelleil A."/>
            <person name="Chapman S.B."/>
            <person name="Priest M."/>
            <person name="Young S.K."/>
            <person name="Wortman J."/>
            <person name="Nusbaum C."/>
            <person name="Birren B."/>
        </authorList>
    </citation>
    <scope>NUCLEOTIDE SEQUENCE [LARGE SCALE GENOMIC DNA]</scope>
    <source>
        <strain evidence="15 16">CBS 43764</strain>
    </source>
</reference>
<dbReference type="CDD" id="cd06446">
    <property type="entry name" value="Trp-synth_B"/>
    <property type="match status" value="1"/>
</dbReference>
<dbReference type="AlphaFoldDB" id="A0A0D2APY6"/>
<comment type="similarity">
    <text evidence="4">In the N-terminal section; belongs to the TrpA family.</text>
</comment>
<dbReference type="InParanoid" id="A0A0D2APY6"/>
<evidence type="ECO:0000256" key="2">
    <source>
        <dbReference type="ARBA" id="ARBA00004733"/>
    </source>
</evidence>
<comment type="similarity">
    <text evidence="3">In the C-terminal section; belongs to the TrpB family.</text>
</comment>
<dbReference type="EMBL" id="KN847556">
    <property type="protein sequence ID" value="KIW01229.1"/>
    <property type="molecule type" value="Genomic_DNA"/>
</dbReference>
<evidence type="ECO:0000256" key="6">
    <source>
        <dbReference type="ARBA" id="ARBA00018724"/>
    </source>
</evidence>
<evidence type="ECO:0000256" key="9">
    <source>
        <dbReference type="ARBA" id="ARBA00022898"/>
    </source>
</evidence>
<keyword evidence="7 13" id="KW-0028">Amino-acid biosynthesis</keyword>
<evidence type="ECO:0000256" key="3">
    <source>
        <dbReference type="ARBA" id="ARBA00005761"/>
    </source>
</evidence>
<dbReference type="VEuPathDB" id="FungiDB:PV09_07272"/>
<dbReference type="Pfam" id="PF00291">
    <property type="entry name" value="PALP"/>
    <property type="match status" value="1"/>
</dbReference>
<dbReference type="PANTHER" id="PTHR48077">
    <property type="entry name" value="TRYPTOPHAN SYNTHASE-RELATED"/>
    <property type="match status" value="1"/>
</dbReference>
<evidence type="ECO:0000256" key="7">
    <source>
        <dbReference type="ARBA" id="ARBA00022605"/>
    </source>
</evidence>
<evidence type="ECO:0000256" key="5">
    <source>
        <dbReference type="ARBA" id="ARBA00012043"/>
    </source>
</evidence>
<keyword evidence="11 13" id="KW-0456">Lyase</keyword>
<evidence type="ECO:0000256" key="8">
    <source>
        <dbReference type="ARBA" id="ARBA00022822"/>
    </source>
</evidence>
<evidence type="ECO:0000256" key="10">
    <source>
        <dbReference type="ARBA" id="ARBA00023141"/>
    </source>
</evidence>
<comment type="pathway">
    <text evidence="2 13">Amino-acid biosynthesis; L-tryptophan biosynthesis; L-tryptophan from chorismate: step 5/5.</text>
</comment>
<evidence type="ECO:0000313" key="16">
    <source>
        <dbReference type="Proteomes" id="UP000053259"/>
    </source>
</evidence>
<dbReference type="UniPathway" id="UPA00035">
    <property type="reaction ID" value="UER00044"/>
</dbReference>
<dbReference type="NCBIfam" id="TIGR00263">
    <property type="entry name" value="trpB"/>
    <property type="match status" value="1"/>
</dbReference>
<dbReference type="GeneID" id="27315245"/>
<dbReference type="InterPro" id="IPR018204">
    <property type="entry name" value="Trp_synthase_alpha_AS"/>
</dbReference>
<keyword evidence="10 13" id="KW-0057">Aromatic amino acid biosynthesis</keyword>
<dbReference type="HOGENOM" id="CLU_016734_1_2_1"/>
<keyword evidence="16" id="KW-1185">Reference proteome</keyword>
<comment type="cofactor">
    <cofactor evidence="1 13">
        <name>pyridoxal 5'-phosphate</name>
        <dbReference type="ChEBI" id="CHEBI:597326"/>
    </cofactor>
</comment>
<keyword evidence="8 13" id="KW-0822">Tryptophan biosynthesis</keyword>
<dbReference type="InterPro" id="IPR011060">
    <property type="entry name" value="RibuloseP-bd_barrel"/>
</dbReference>
<evidence type="ECO:0000256" key="1">
    <source>
        <dbReference type="ARBA" id="ARBA00001933"/>
    </source>
</evidence>
<organism evidence="15 16">
    <name type="scientific">Verruconis gallopava</name>
    <dbReference type="NCBI Taxonomy" id="253628"/>
    <lineage>
        <taxon>Eukaryota</taxon>
        <taxon>Fungi</taxon>
        <taxon>Dikarya</taxon>
        <taxon>Ascomycota</taxon>
        <taxon>Pezizomycotina</taxon>
        <taxon>Dothideomycetes</taxon>
        <taxon>Pleosporomycetidae</taxon>
        <taxon>Venturiales</taxon>
        <taxon>Sympoventuriaceae</taxon>
        <taxon>Verruconis</taxon>
    </lineage>
</organism>
<dbReference type="InterPro" id="IPR006653">
    <property type="entry name" value="Trp_synth_b_CS"/>
</dbReference>
<feature type="domain" description="Tryptophan synthase beta chain-like PALP" evidence="14">
    <location>
        <begin position="375"/>
        <end position="695"/>
    </location>
</feature>
<dbReference type="SUPFAM" id="SSF51366">
    <property type="entry name" value="Ribulose-phoshate binding barrel"/>
    <property type="match status" value="1"/>
</dbReference>
<dbReference type="NCBIfam" id="TIGR00262">
    <property type="entry name" value="trpA"/>
    <property type="match status" value="1"/>
</dbReference>